<dbReference type="InterPro" id="IPR039420">
    <property type="entry name" value="WalR-like"/>
</dbReference>
<evidence type="ECO:0000313" key="11">
    <source>
        <dbReference type="EMBL" id="GIH40207.1"/>
    </source>
</evidence>
<evidence type="ECO:0000256" key="6">
    <source>
        <dbReference type="ARBA" id="ARBA00023163"/>
    </source>
</evidence>
<dbReference type="Pfam" id="PF00486">
    <property type="entry name" value="Trans_reg_C"/>
    <property type="match status" value="1"/>
</dbReference>
<dbReference type="PROSITE" id="PS50110">
    <property type="entry name" value="RESPONSE_REGULATORY"/>
    <property type="match status" value="1"/>
</dbReference>
<evidence type="ECO:0000313" key="12">
    <source>
        <dbReference type="Proteomes" id="UP000603904"/>
    </source>
</evidence>
<evidence type="ECO:0000256" key="2">
    <source>
        <dbReference type="ARBA" id="ARBA00022553"/>
    </source>
</evidence>
<dbReference type="PANTHER" id="PTHR48111:SF22">
    <property type="entry name" value="REGULATOR OF RPOS"/>
    <property type="match status" value="1"/>
</dbReference>
<evidence type="ECO:0000256" key="7">
    <source>
        <dbReference type="PROSITE-ProRule" id="PRU00169"/>
    </source>
</evidence>
<dbReference type="PANTHER" id="PTHR48111">
    <property type="entry name" value="REGULATOR OF RPOS"/>
    <property type="match status" value="1"/>
</dbReference>
<dbReference type="Proteomes" id="UP000603904">
    <property type="component" value="Unassembled WGS sequence"/>
</dbReference>
<evidence type="ECO:0000256" key="1">
    <source>
        <dbReference type="ARBA" id="ARBA00004496"/>
    </source>
</evidence>
<protein>
    <submittedName>
        <fullName evidence="11">Response regulator MprA</fullName>
    </submittedName>
</protein>
<feature type="modified residue" description="4-aspartylphosphate" evidence="7">
    <location>
        <position position="54"/>
    </location>
</feature>
<dbReference type="Gene3D" id="3.40.50.2300">
    <property type="match status" value="1"/>
</dbReference>
<keyword evidence="6" id="KW-0804">Transcription</keyword>
<dbReference type="Pfam" id="PF00072">
    <property type="entry name" value="Response_reg"/>
    <property type="match status" value="1"/>
</dbReference>
<dbReference type="InterPro" id="IPR011006">
    <property type="entry name" value="CheY-like_superfamily"/>
</dbReference>
<evidence type="ECO:0000259" key="10">
    <source>
        <dbReference type="PROSITE" id="PS51755"/>
    </source>
</evidence>
<dbReference type="Gene3D" id="1.10.10.10">
    <property type="entry name" value="Winged helix-like DNA-binding domain superfamily/Winged helix DNA-binding domain"/>
    <property type="match status" value="1"/>
</dbReference>
<sequence>MVKTRVLVVDDEPEVRDAVARALRVEGYGVATAGDGPSALEAIGAGPPDLVVLDVLMPQMDGLEVCRTLRGDGHRLPVLMLTALDGVGDRVAGLDAGADDYLIKPFALEELFARVRALLRRTAAPPAEGFADLVLLPDSRQARRGSRLIDLTRTEYALLDLLIRNGGQVLTRQVILERIWGYAFRPGSNPLEVYIRYLRKKTEAGGEPRLIHTVHGLGYCLRDPDLADGGDGPGEAR</sequence>
<keyword evidence="3" id="KW-0902">Two-component regulatory system</keyword>
<feature type="domain" description="OmpR/PhoB-type" evidence="10">
    <location>
        <begin position="125"/>
        <end position="223"/>
    </location>
</feature>
<dbReference type="PROSITE" id="PS51755">
    <property type="entry name" value="OMPR_PHOB"/>
    <property type="match status" value="1"/>
</dbReference>
<gene>
    <name evidence="11" type="primary">mprA_1</name>
    <name evidence="11" type="ORF">Mco01_32070</name>
</gene>
<dbReference type="EMBL" id="BOOC01000013">
    <property type="protein sequence ID" value="GIH40207.1"/>
    <property type="molecule type" value="Genomic_DNA"/>
</dbReference>
<evidence type="ECO:0000256" key="3">
    <source>
        <dbReference type="ARBA" id="ARBA00023012"/>
    </source>
</evidence>
<dbReference type="InterPro" id="IPR001867">
    <property type="entry name" value="OmpR/PhoB-type_DNA-bd"/>
</dbReference>
<keyword evidence="4" id="KW-0805">Transcription regulation</keyword>
<comment type="subcellular location">
    <subcellularLocation>
        <location evidence="1">Cytoplasm</location>
    </subcellularLocation>
</comment>
<dbReference type="InterPro" id="IPR016032">
    <property type="entry name" value="Sig_transdc_resp-reg_C-effctor"/>
</dbReference>
<dbReference type="Gene3D" id="6.10.250.690">
    <property type="match status" value="1"/>
</dbReference>
<dbReference type="CDD" id="cd00383">
    <property type="entry name" value="trans_reg_C"/>
    <property type="match status" value="1"/>
</dbReference>
<name>A0ABQ4FZH4_9ACTN</name>
<accession>A0ABQ4FZH4</accession>
<dbReference type="SMART" id="SM00448">
    <property type="entry name" value="REC"/>
    <property type="match status" value="1"/>
</dbReference>
<organism evidence="11 12">
    <name type="scientific">Microbispora corallina</name>
    <dbReference type="NCBI Taxonomy" id="83302"/>
    <lineage>
        <taxon>Bacteria</taxon>
        <taxon>Bacillati</taxon>
        <taxon>Actinomycetota</taxon>
        <taxon>Actinomycetes</taxon>
        <taxon>Streptosporangiales</taxon>
        <taxon>Streptosporangiaceae</taxon>
        <taxon>Microbispora</taxon>
    </lineage>
</organism>
<reference evidence="11 12" key="1">
    <citation type="submission" date="2021-01" db="EMBL/GenBank/DDBJ databases">
        <title>Whole genome shotgun sequence of Microbispora corallina NBRC 16416.</title>
        <authorList>
            <person name="Komaki H."/>
            <person name="Tamura T."/>
        </authorList>
    </citation>
    <scope>NUCLEOTIDE SEQUENCE [LARGE SCALE GENOMIC DNA]</scope>
    <source>
        <strain evidence="11 12">NBRC 16416</strain>
    </source>
</reference>
<dbReference type="SMART" id="SM00862">
    <property type="entry name" value="Trans_reg_C"/>
    <property type="match status" value="1"/>
</dbReference>
<keyword evidence="12" id="KW-1185">Reference proteome</keyword>
<dbReference type="SUPFAM" id="SSF52172">
    <property type="entry name" value="CheY-like"/>
    <property type="match status" value="1"/>
</dbReference>
<evidence type="ECO:0000256" key="4">
    <source>
        <dbReference type="ARBA" id="ARBA00023015"/>
    </source>
</evidence>
<proteinExistence type="predicted"/>
<dbReference type="InterPro" id="IPR001789">
    <property type="entry name" value="Sig_transdc_resp-reg_receiver"/>
</dbReference>
<comment type="caution">
    <text evidence="11">The sequence shown here is derived from an EMBL/GenBank/DDBJ whole genome shotgun (WGS) entry which is preliminary data.</text>
</comment>
<feature type="domain" description="Response regulatory" evidence="9">
    <location>
        <begin position="5"/>
        <end position="119"/>
    </location>
</feature>
<dbReference type="CDD" id="cd17627">
    <property type="entry name" value="REC_OmpR_PrrA-like"/>
    <property type="match status" value="1"/>
</dbReference>
<dbReference type="InterPro" id="IPR036388">
    <property type="entry name" value="WH-like_DNA-bd_sf"/>
</dbReference>
<keyword evidence="5 8" id="KW-0238">DNA-binding</keyword>
<evidence type="ECO:0000256" key="8">
    <source>
        <dbReference type="PROSITE-ProRule" id="PRU01091"/>
    </source>
</evidence>
<keyword evidence="2 7" id="KW-0597">Phosphoprotein</keyword>
<dbReference type="SUPFAM" id="SSF46894">
    <property type="entry name" value="C-terminal effector domain of the bipartite response regulators"/>
    <property type="match status" value="1"/>
</dbReference>
<feature type="DNA-binding region" description="OmpR/PhoB-type" evidence="8">
    <location>
        <begin position="125"/>
        <end position="223"/>
    </location>
</feature>
<evidence type="ECO:0000256" key="5">
    <source>
        <dbReference type="ARBA" id="ARBA00023125"/>
    </source>
</evidence>
<evidence type="ECO:0000259" key="9">
    <source>
        <dbReference type="PROSITE" id="PS50110"/>
    </source>
</evidence>